<evidence type="ECO:0000256" key="2">
    <source>
        <dbReference type="SAM" id="Phobius"/>
    </source>
</evidence>
<keyword evidence="2" id="KW-1133">Transmembrane helix</keyword>
<feature type="domain" description="DUF7088" evidence="4">
    <location>
        <begin position="105"/>
        <end position="184"/>
    </location>
</feature>
<reference evidence="5 6" key="1">
    <citation type="journal article" date="2010" name="Nature">
        <title>Nitrite-driven anaerobic methane oxidation by oxygenic bacteria.</title>
        <authorList>
            <person name="Ettwig K.F."/>
            <person name="Butler M.K."/>
            <person name="Le Paslier D."/>
            <person name="Pelletier E."/>
            <person name="Mangenot S."/>
            <person name="Kuypers M.M.M."/>
            <person name="Schreiber F."/>
            <person name="Dutilh B.E."/>
            <person name="Zedelius J."/>
            <person name="de Beer D."/>
            <person name="Gloerich J."/>
            <person name="Wessels H.J.C.T."/>
            <person name="van Allen T."/>
            <person name="Luesken F."/>
            <person name="Wu M."/>
            <person name="van de Pas-Schoonen K.T."/>
            <person name="Op den Camp H.J.M."/>
            <person name="Janssen-Megens E.M."/>
            <person name="Francoijs K-J."/>
            <person name="Stunnenberg H."/>
            <person name="Weissenbach J."/>
            <person name="Jetten M.S.M."/>
            <person name="Strous M."/>
        </authorList>
    </citation>
    <scope>NUCLEOTIDE SEQUENCE [LARGE SCALE GENOMIC DNA]</scope>
</reference>
<dbReference type="Proteomes" id="UP000006898">
    <property type="component" value="Chromosome"/>
</dbReference>
<name>D5MM11_METO1</name>
<dbReference type="InterPro" id="IPR029062">
    <property type="entry name" value="Class_I_gatase-like"/>
</dbReference>
<evidence type="ECO:0000256" key="1">
    <source>
        <dbReference type="SAM" id="MobiDB-lite"/>
    </source>
</evidence>
<evidence type="ECO:0000313" key="5">
    <source>
        <dbReference type="EMBL" id="CBE67897.1"/>
    </source>
</evidence>
<keyword evidence="2" id="KW-0472">Membrane</keyword>
<dbReference type="Gene3D" id="3.40.30.10">
    <property type="entry name" value="Glutaredoxin"/>
    <property type="match status" value="1"/>
</dbReference>
<dbReference type="Pfam" id="PF23357">
    <property type="entry name" value="DUF7088"/>
    <property type="match status" value="1"/>
</dbReference>
<feature type="transmembrane region" description="Helical" evidence="2">
    <location>
        <begin position="509"/>
        <end position="531"/>
    </location>
</feature>
<dbReference type="AlphaFoldDB" id="D5MM11"/>
<keyword evidence="2" id="KW-0812">Transmembrane</keyword>
<dbReference type="STRING" id="671143.DAMO_0836"/>
<sequence length="537" mass="58840">MEGLAMDKLARLTVPAGLILLVAGGIAYNISPDLKAWMGSILLLGAVLILIGVYRSFGAIMAWLSRRSTITGLNVVLMTMLVLGIIVLVEVISAKHNTRFDLTAGKRYSLADQTRKVVGGLAADVQVTAFFRADQAERRPAEDLLRQYADLSQRFRFEVVDPDRNPGRAKRYGIATYGTTILETKDKEEKISEVDEEHLTNGLVKLLREGKRTIYFLKGHGENELEDGSRNGYRQAKEAIEKANYQVKELLLVREREVPQDASMLVISGPKRDPAESELQALQAFVERGGKLLIQLDPYAAPSLKAFVGRYGITVGDDVIVDQYARTMGGDYLMPVVSNYYPHAITQNFTLASLFPFARSVDVAQPTPQGVTVQKLGETGPGSWAESDKGELNRGQLSFEKGQDRQGPVSVGAIATVQAQQTAAAAEAKRNTIGKGDKEQEAHEQPTAARLVVYGTSSFAGNSFLNFSGNRDLFLNSISWLAEEEGMISIRPREAKTTPIILSATQGRMAFWFLVVVVPALFLVSGTSVVLGRKRSR</sequence>
<feature type="transmembrane region" description="Helical" evidence="2">
    <location>
        <begin position="12"/>
        <end position="30"/>
    </location>
</feature>
<feature type="domain" description="ABC-type uncharacterised transport system" evidence="3">
    <location>
        <begin position="211"/>
        <end position="476"/>
    </location>
</feature>
<dbReference type="InterPro" id="IPR055396">
    <property type="entry name" value="DUF7088"/>
</dbReference>
<dbReference type="Pfam" id="PF09822">
    <property type="entry name" value="ABC_transp_aux"/>
    <property type="match status" value="1"/>
</dbReference>
<evidence type="ECO:0000259" key="3">
    <source>
        <dbReference type="Pfam" id="PF09822"/>
    </source>
</evidence>
<dbReference type="KEGG" id="mox:DAMO_0836"/>
<accession>D5MM11</accession>
<protein>
    <submittedName>
        <fullName evidence="5">Putative ABC-type uncharacterized transport system involved in gliding motility auxiliary component-like</fullName>
    </submittedName>
</protein>
<feature type="transmembrane region" description="Helical" evidence="2">
    <location>
        <begin position="36"/>
        <end position="57"/>
    </location>
</feature>
<dbReference type="EMBL" id="FP565575">
    <property type="protein sequence ID" value="CBE67897.1"/>
    <property type="molecule type" value="Genomic_DNA"/>
</dbReference>
<evidence type="ECO:0000313" key="6">
    <source>
        <dbReference type="Proteomes" id="UP000006898"/>
    </source>
</evidence>
<dbReference type="InterPro" id="IPR019196">
    <property type="entry name" value="ABC_transp_unknown"/>
</dbReference>
<proteinExistence type="predicted"/>
<dbReference type="eggNOG" id="COG3225">
    <property type="taxonomic scope" value="Bacteria"/>
</dbReference>
<feature type="region of interest" description="Disordered" evidence="1">
    <location>
        <begin position="428"/>
        <end position="447"/>
    </location>
</feature>
<evidence type="ECO:0000259" key="4">
    <source>
        <dbReference type="Pfam" id="PF23357"/>
    </source>
</evidence>
<dbReference type="SUPFAM" id="SSF52317">
    <property type="entry name" value="Class I glutamine amidotransferase-like"/>
    <property type="match status" value="1"/>
</dbReference>
<feature type="compositionally biased region" description="Basic and acidic residues" evidence="1">
    <location>
        <begin position="428"/>
        <end position="444"/>
    </location>
</feature>
<dbReference type="HOGENOM" id="CLU_018716_0_0_0"/>
<gene>
    <name evidence="5" type="ORF">DAMO_0836</name>
</gene>
<organism evidence="5 6">
    <name type="scientific">Methylomirabilis oxygeniifera</name>
    <dbReference type="NCBI Taxonomy" id="671143"/>
    <lineage>
        <taxon>Bacteria</taxon>
        <taxon>Candidatus Methylomirabilota</taxon>
        <taxon>Candidatus Methylomirabilia</taxon>
        <taxon>Candidatus Methylomirabilales</taxon>
        <taxon>Candidatus Methylomirabilaceae</taxon>
        <taxon>Candidatus Methylomirabilis</taxon>
    </lineage>
</organism>
<feature type="transmembrane region" description="Helical" evidence="2">
    <location>
        <begin position="69"/>
        <end position="89"/>
    </location>
</feature>